<dbReference type="InterPro" id="IPR002347">
    <property type="entry name" value="SDR_fam"/>
</dbReference>
<evidence type="ECO:0000256" key="2">
    <source>
        <dbReference type="ARBA" id="ARBA00023002"/>
    </source>
</evidence>
<keyword evidence="2" id="KW-0560">Oxidoreductase</keyword>
<dbReference type="Pfam" id="PF00106">
    <property type="entry name" value="adh_short"/>
    <property type="match status" value="1"/>
</dbReference>
<dbReference type="SUPFAM" id="SSF51735">
    <property type="entry name" value="NAD(P)-binding Rossmann-fold domains"/>
    <property type="match status" value="1"/>
</dbReference>
<evidence type="ECO:0000256" key="1">
    <source>
        <dbReference type="ARBA" id="ARBA00006484"/>
    </source>
</evidence>
<organism evidence="5 6">
    <name type="scientific">Ramlibacter aurantiacus</name>
    <dbReference type="NCBI Taxonomy" id="2801330"/>
    <lineage>
        <taxon>Bacteria</taxon>
        <taxon>Pseudomonadati</taxon>
        <taxon>Pseudomonadota</taxon>
        <taxon>Betaproteobacteria</taxon>
        <taxon>Burkholderiales</taxon>
        <taxon>Comamonadaceae</taxon>
        <taxon>Ramlibacter</taxon>
    </lineage>
</organism>
<dbReference type="Gene3D" id="3.40.50.720">
    <property type="entry name" value="NAD(P)-binding Rossmann-like Domain"/>
    <property type="match status" value="1"/>
</dbReference>
<dbReference type="Proteomes" id="UP000613011">
    <property type="component" value="Unassembled WGS sequence"/>
</dbReference>
<dbReference type="AlphaFoldDB" id="A0A936ZRB0"/>
<dbReference type="NCBIfam" id="NF005495">
    <property type="entry name" value="PRK07109.1"/>
    <property type="match status" value="1"/>
</dbReference>
<dbReference type="InterPro" id="IPR036291">
    <property type="entry name" value="NAD(P)-bd_dom_sf"/>
</dbReference>
<name>A0A936ZRB0_9BURK</name>
<protein>
    <submittedName>
        <fullName evidence="5">SDR family oxidoreductase</fullName>
    </submittedName>
</protein>
<evidence type="ECO:0000313" key="5">
    <source>
        <dbReference type="EMBL" id="MBL0422185.1"/>
    </source>
</evidence>
<dbReference type="InterPro" id="IPR057326">
    <property type="entry name" value="KR_dom"/>
</dbReference>
<dbReference type="EMBL" id="JAEQNA010000007">
    <property type="protein sequence ID" value="MBL0422185.1"/>
    <property type="molecule type" value="Genomic_DNA"/>
</dbReference>
<dbReference type="PROSITE" id="PS00061">
    <property type="entry name" value="ADH_SHORT"/>
    <property type="match status" value="1"/>
</dbReference>
<dbReference type="GO" id="GO:0016491">
    <property type="term" value="F:oxidoreductase activity"/>
    <property type="evidence" value="ECO:0007669"/>
    <property type="project" value="UniProtKB-KW"/>
</dbReference>
<dbReference type="PANTHER" id="PTHR44196">
    <property type="entry name" value="DEHYDROGENASE/REDUCTASE SDR FAMILY MEMBER 7B"/>
    <property type="match status" value="1"/>
</dbReference>
<comment type="similarity">
    <text evidence="1 3">Belongs to the short-chain dehydrogenases/reductases (SDR) family.</text>
</comment>
<dbReference type="PRINTS" id="PR00080">
    <property type="entry name" value="SDRFAMILY"/>
</dbReference>
<sequence>MKIQPGMVVVVTGASAGVGRAIATAFGRKGARVALLARDTDRLEEARREIEGLGGQALPIPLDMADPEQVEAAAERVEQELGPIDVWINNAMVTVVAPMVEITPQEFRRATDVTYHGVVWGTMAALRRMRARDRGSIVQIGSALAYRAIPLQAPYCGAKHAVNGFTEALRCELLHDKSRIHLGMVELPAVNTPQFDWCRTRMPRHPRPMGTVYQPEVIAKAVLATVERRRREVFVAFSSTKAIWADKLFPGLLDRYLARTAYEGQQMDEPISPDRPDNLFQPVPGAWGAHGRFDGEARSSSASLWLSLNKGWLLGAAGALALGWIAAQRGPRRL</sequence>
<dbReference type="PANTHER" id="PTHR44196:SF1">
    <property type="entry name" value="DEHYDROGENASE_REDUCTASE SDR FAMILY MEMBER 7B"/>
    <property type="match status" value="1"/>
</dbReference>
<comment type="caution">
    <text evidence="5">The sequence shown here is derived from an EMBL/GenBank/DDBJ whole genome shotgun (WGS) entry which is preliminary data.</text>
</comment>
<accession>A0A936ZRB0</accession>
<dbReference type="RefSeq" id="WP_201685261.1">
    <property type="nucleotide sequence ID" value="NZ_JAEQNA010000007.1"/>
</dbReference>
<reference evidence="5" key="1">
    <citation type="submission" date="2021-01" db="EMBL/GenBank/DDBJ databases">
        <title>Ramlibacter sp. strain AW1 16S ribosomal RNA gene Genome sequencing and assembly.</title>
        <authorList>
            <person name="Kang M."/>
        </authorList>
    </citation>
    <scope>NUCLEOTIDE SEQUENCE</scope>
    <source>
        <strain evidence="5">AW1</strain>
    </source>
</reference>
<evidence type="ECO:0000259" key="4">
    <source>
        <dbReference type="SMART" id="SM00822"/>
    </source>
</evidence>
<feature type="domain" description="Ketoreductase" evidence="4">
    <location>
        <begin position="7"/>
        <end position="188"/>
    </location>
</feature>
<dbReference type="GO" id="GO:0016020">
    <property type="term" value="C:membrane"/>
    <property type="evidence" value="ECO:0007669"/>
    <property type="project" value="TreeGrafter"/>
</dbReference>
<evidence type="ECO:0000313" key="6">
    <source>
        <dbReference type="Proteomes" id="UP000613011"/>
    </source>
</evidence>
<dbReference type="InterPro" id="IPR020904">
    <property type="entry name" value="Sc_DH/Rdtase_CS"/>
</dbReference>
<evidence type="ECO:0000256" key="3">
    <source>
        <dbReference type="RuleBase" id="RU000363"/>
    </source>
</evidence>
<keyword evidence="6" id="KW-1185">Reference proteome</keyword>
<gene>
    <name evidence="5" type="ORF">JI739_17690</name>
</gene>
<proteinExistence type="inferred from homology"/>
<dbReference type="SMART" id="SM00822">
    <property type="entry name" value="PKS_KR"/>
    <property type="match status" value="1"/>
</dbReference>
<dbReference type="PRINTS" id="PR00081">
    <property type="entry name" value="GDHRDH"/>
</dbReference>